<protein>
    <recommendedName>
        <fullName evidence="3">Histidine protein methyltransferase 1</fullName>
    </recommendedName>
</protein>
<evidence type="ECO:0000313" key="2">
    <source>
        <dbReference type="Proteomes" id="UP000005666"/>
    </source>
</evidence>
<proteinExistence type="predicted"/>
<dbReference type="STRING" id="1071381.G8BV23"/>
<dbReference type="EMBL" id="HE612861">
    <property type="protein sequence ID" value="CCE63605.1"/>
    <property type="molecule type" value="Genomic_DNA"/>
</dbReference>
<dbReference type="OrthoDB" id="1723750at2759"/>
<dbReference type="GO" id="GO:0045903">
    <property type="term" value="P:positive regulation of translational fidelity"/>
    <property type="evidence" value="ECO:0007669"/>
    <property type="project" value="EnsemblFungi"/>
</dbReference>
<dbReference type="RefSeq" id="XP_003686039.1">
    <property type="nucleotide sequence ID" value="XM_003685991.1"/>
</dbReference>
<dbReference type="GO" id="GO:0018064">
    <property type="term" value="F:protein-L-histidine N-tele-methyltransferase activity"/>
    <property type="evidence" value="ECO:0007669"/>
    <property type="project" value="EnsemblFungi"/>
</dbReference>
<keyword evidence="2" id="KW-1185">Reference proteome</keyword>
<dbReference type="HOGENOM" id="CLU_038704_1_1_1"/>
<accession>G8BV23</accession>
<dbReference type="KEGG" id="tpf:TPHA_0F01200"/>
<organism evidence="1 2">
    <name type="scientific">Tetrapisispora phaffii (strain ATCC 24235 / CBS 4417 / NBRC 1672 / NRRL Y-8282 / UCD 70-5)</name>
    <name type="common">Yeast</name>
    <name type="synonym">Fabospora phaffii</name>
    <dbReference type="NCBI Taxonomy" id="1071381"/>
    <lineage>
        <taxon>Eukaryota</taxon>
        <taxon>Fungi</taxon>
        <taxon>Dikarya</taxon>
        <taxon>Ascomycota</taxon>
        <taxon>Saccharomycotina</taxon>
        <taxon>Saccharomycetes</taxon>
        <taxon>Saccharomycetales</taxon>
        <taxon>Saccharomycetaceae</taxon>
        <taxon>Tetrapisispora</taxon>
    </lineage>
</organism>
<dbReference type="Gene3D" id="3.40.50.150">
    <property type="entry name" value="Vaccinia Virus protein VP39"/>
    <property type="match status" value="1"/>
</dbReference>
<dbReference type="GeneID" id="11535660"/>
<name>G8BV23_TETPH</name>
<dbReference type="OMA" id="ADVKFQM"/>
<evidence type="ECO:0000313" key="1">
    <source>
        <dbReference type="EMBL" id="CCE63605.1"/>
    </source>
</evidence>
<evidence type="ECO:0008006" key="3">
    <source>
        <dbReference type="Google" id="ProtNLM"/>
    </source>
</evidence>
<gene>
    <name evidence="1" type="primary">TPHA0F01200</name>
    <name evidence="1" type="ordered locus">TPHA_0F01200</name>
</gene>
<dbReference type="eggNOG" id="KOG2920">
    <property type="taxonomic scope" value="Eukaryota"/>
</dbReference>
<dbReference type="AlphaFoldDB" id="G8BV23"/>
<sequence>MSFSFGFTGNDLEDDELDGSNSVTNIVTDATIVNPLDEPRLLADETFQPTLENLQLILESLSGVRLTFEEFQTPLTNTTLYRRELFDIKHQLMSEDLENDSATDKTELEILIGGTSEDVRKNVYEGGLKSWECSIDLVDALVDLKARYCTLSNYDTILELGCGTSLPTEYIFKNHLQENEDKGLNLILSDYNKSVLRLVTVPNLIITWAKTVLDTVQWNDLQTKSSPDMPVRDDELMLTPELLTLFLSDLKNRNITVNIISGTWSRRFDELTKSVISPNAKNIMMLTSETIYQPENLTIVAETIIDLKTYYQQNAINLTCLLAAKDIYFGVGGSIVEFENYLTKQIELQNLNIVHKTFKIDAGLKRSIMHIE</sequence>
<dbReference type="InterPro" id="IPR029063">
    <property type="entry name" value="SAM-dependent_MTases_sf"/>
</dbReference>
<dbReference type="Proteomes" id="UP000005666">
    <property type="component" value="Chromosome 6"/>
</dbReference>
<reference evidence="1 2" key="1">
    <citation type="journal article" date="2011" name="Proc. Natl. Acad. Sci. U.S.A.">
        <title>Evolutionary erosion of yeast sex chromosomes by mating-type switching accidents.</title>
        <authorList>
            <person name="Gordon J.L."/>
            <person name="Armisen D."/>
            <person name="Proux-Wera E."/>
            <person name="Oheigeartaigh S.S."/>
            <person name="Byrne K.P."/>
            <person name="Wolfe K.H."/>
        </authorList>
    </citation>
    <scope>NUCLEOTIDE SEQUENCE [LARGE SCALE GENOMIC DNA]</scope>
    <source>
        <strain evidence="2">ATCC 24235 / CBS 4417 / NBRC 1672 / NRRL Y-8282 / UCD 70-5</strain>
    </source>
</reference>
<dbReference type="GO" id="GO:0000027">
    <property type="term" value="P:ribosomal large subunit assembly"/>
    <property type="evidence" value="ECO:0007669"/>
    <property type="project" value="EnsemblFungi"/>
</dbReference>